<accession>A0A2U3KNB0</accession>
<proteinExistence type="predicted"/>
<evidence type="ECO:0000259" key="1">
    <source>
        <dbReference type="Pfam" id="PF13476"/>
    </source>
</evidence>
<dbReference type="Pfam" id="PF13476">
    <property type="entry name" value="AAA_23"/>
    <property type="match status" value="1"/>
</dbReference>
<dbReference type="AlphaFoldDB" id="A0A2U3KNB0"/>
<evidence type="ECO:0000313" key="2">
    <source>
        <dbReference type="EMBL" id="SPF41142.1"/>
    </source>
</evidence>
<feature type="domain" description="Rad50/SbcC-type AAA" evidence="1">
    <location>
        <begin position="2"/>
        <end position="32"/>
    </location>
</feature>
<dbReference type="Gene3D" id="3.40.50.300">
    <property type="entry name" value="P-loop containing nucleotide triphosphate hydrolases"/>
    <property type="match status" value="1"/>
</dbReference>
<name>A0A2U3KNB0_9FIRM</name>
<dbReference type="InterPro" id="IPR038729">
    <property type="entry name" value="Rad50/SbcC_AAA"/>
</dbReference>
<dbReference type="GO" id="GO:0006302">
    <property type="term" value="P:double-strand break repair"/>
    <property type="evidence" value="ECO:0007669"/>
    <property type="project" value="InterPro"/>
</dbReference>
<evidence type="ECO:0000313" key="3">
    <source>
        <dbReference type="Proteomes" id="UP000238916"/>
    </source>
</evidence>
<gene>
    <name evidence="2" type="ORF">SBF1_2430002</name>
</gene>
<reference evidence="3" key="1">
    <citation type="submission" date="2018-02" db="EMBL/GenBank/DDBJ databases">
        <authorList>
            <person name="Hausmann B."/>
        </authorList>
    </citation>
    <scope>NUCLEOTIDE SEQUENCE [LARGE SCALE GENOMIC DNA]</scope>
    <source>
        <strain evidence="3">Peat soil MAG SbF1</strain>
    </source>
</reference>
<dbReference type="InterPro" id="IPR027417">
    <property type="entry name" value="P-loop_NTPase"/>
</dbReference>
<sequence length="55" mass="5874">MFEFTTDSYLITGVNGTGKSSLLNPIVWALSGLLLWGRSIPTAPTDVDLSLLMGC</sequence>
<dbReference type="GO" id="GO:0016887">
    <property type="term" value="F:ATP hydrolysis activity"/>
    <property type="evidence" value="ECO:0007669"/>
    <property type="project" value="InterPro"/>
</dbReference>
<dbReference type="SUPFAM" id="SSF52540">
    <property type="entry name" value="P-loop containing nucleoside triphosphate hydrolases"/>
    <property type="match status" value="1"/>
</dbReference>
<organism evidence="2 3">
    <name type="scientific">Candidatus Desulfosporosinus infrequens</name>
    <dbReference type="NCBI Taxonomy" id="2043169"/>
    <lineage>
        <taxon>Bacteria</taxon>
        <taxon>Bacillati</taxon>
        <taxon>Bacillota</taxon>
        <taxon>Clostridia</taxon>
        <taxon>Eubacteriales</taxon>
        <taxon>Desulfitobacteriaceae</taxon>
        <taxon>Desulfosporosinus</taxon>
    </lineage>
</organism>
<protein>
    <recommendedName>
        <fullName evidence="1">Rad50/SbcC-type AAA domain-containing protein</fullName>
    </recommendedName>
</protein>
<dbReference type="Proteomes" id="UP000238916">
    <property type="component" value="Unassembled WGS sequence"/>
</dbReference>
<dbReference type="EMBL" id="OMOF01000161">
    <property type="protein sequence ID" value="SPF41142.1"/>
    <property type="molecule type" value="Genomic_DNA"/>
</dbReference>